<dbReference type="SMART" id="SM00490">
    <property type="entry name" value="HELICc"/>
    <property type="match status" value="1"/>
</dbReference>
<dbReference type="EMBL" id="MN739510">
    <property type="protein sequence ID" value="QHT09375.1"/>
    <property type="molecule type" value="Genomic_DNA"/>
</dbReference>
<dbReference type="GO" id="GO:0003677">
    <property type="term" value="F:DNA binding"/>
    <property type="evidence" value="ECO:0007669"/>
    <property type="project" value="InterPro"/>
</dbReference>
<dbReference type="InterPro" id="IPR014001">
    <property type="entry name" value="Helicase_ATP-bd"/>
</dbReference>
<evidence type="ECO:0000313" key="3">
    <source>
        <dbReference type="EMBL" id="QHT09375.1"/>
    </source>
</evidence>
<dbReference type="PROSITE" id="PS51192">
    <property type="entry name" value="HELICASE_ATP_BIND_1"/>
    <property type="match status" value="1"/>
</dbReference>
<protein>
    <recommendedName>
        <fullName evidence="4">Helicase ATP-binding domain-containing protein</fullName>
    </recommendedName>
</protein>
<evidence type="ECO:0000259" key="2">
    <source>
        <dbReference type="PROSITE" id="PS51194"/>
    </source>
</evidence>
<dbReference type="Gene3D" id="3.40.50.300">
    <property type="entry name" value="P-loop containing nucleotide triphosphate hydrolases"/>
    <property type="match status" value="2"/>
</dbReference>
<dbReference type="InterPro" id="IPR001650">
    <property type="entry name" value="Helicase_C-like"/>
</dbReference>
<dbReference type="PROSITE" id="PS51194">
    <property type="entry name" value="HELICASE_CTER"/>
    <property type="match status" value="1"/>
</dbReference>
<accession>A0A6C0D0Y7</accession>
<proteinExistence type="predicted"/>
<name>A0A6C0D0Y7_9ZZZZ</name>
<evidence type="ECO:0000259" key="1">
    <source>
        <dbReference type="PROSITE" id="PS51192"/>
    </source>
</evidence>
<dbReference type="InterPro" id="IPR027417">
    <property type="entry name" value="P-loop_NTPase"/>
</dbReference>
<dbReference type="Pfam" id="PF00271">
    <property type="entry name" value="Helicase_C"/>
    <property type="match status" value="1"/>
</dbReference>
<dbReference type="CDD" id="cd18785">
    <property type="entry name" value="SF2_C"/>
    <property type="match status" value="1"/>
</dbReference>
<feature type="domain" description="Helicase C-terminal" evidence="2">
    <location>
        <begin position="517"/>
        <end position="698"/>
    </location>
</feature>
<dbReference type="InterPro" id="IPR006935">
    <property type="entry name" value="Helicase/UvrB_N"/>
</dbReference>
<dbReference type="GO" id="GO:0016787">
    <property type="term" value="F:hydrolase activity"/>
    <property type="evidence" value="ECO:0007669"/>
    <property type="project" value="InterPro"/>
</dbReference>
<evidence type="ECO:0008006" key="4">
    <source>
        <dbReference type="Google" id="ProtNLM"/>
    </source>
</evidence>
<organism evidence="3">
    <name type="scientific">viral metagenome</name>
    <dbReference type="NCBI Taxonomy" id="1070528"/>
    <lineage>
        <taxon>unclassified sequences</taxon>
        <taxon>metagenomes</taxon>
        <taxon>organismal metagenomes</taxon>
    </lineage>
</organism>
<feature type="domain" description="Helicase ATP-binding" evidence="1">
    <location>
        <begin position="134"/>
        <end position="317"/>
    </location>
</feature>
<dbReference type="SMART" id="SM00487">
    <property type="entry name" value="DEXDc"/>
    <property type="match status" value="1"/>
</dbReference>
<reference evidence="3" key="1">
    <citation type="journal article" date="2020" name="Nature">
        <title>Giant virus diversity and host interactions through global metagenomics.</title>
        <authorList>
            <person name="Schulz F."/>
            <person name="Roux S."/>
            <person name="Paez-Espino D."/>
            <person name="Jungbluth S."/>
            <person name="Walsh D.A."/>
            <person name="Denef V.J."/>
            <person name="McMahon K.D."/>
            <person name="Konstantinidis K.T."/>
            <person name="Eloe-Fadrosh E.A."/>
            <person name="Kyrpides N.C."/>
            <person name="Woyke T."/>
        </authorList>
    </citation>
    <scope>NUCLEOTIDE SEQUENCE</scope>
    <source>
        <strain evidence="3">GVMAG-M-3300023110-24</strain>
    </source>
</reference>
<dbReference type="SUPFAM" id="SSF52540">
    <property type="entry name" value="P-loop containing nucleoside triphosphate hydrolases"/>
    <property type="match status" value="2"/>
</dbReference>
<dbReference type="GO" id="GO:0005524">
    <property type="term" value="F:ATP binding"/>
    <property type="evidence" value="ECO:0007669"/>
    <property type="project" value="InterPro"/>
</dbReference>
<sequence>MTYPVVLKNIINKHKINIMDNLPDDEEELYKYYDKLLTTPVKQTDLEVITTKMIKPNSLYDINIKKLCIKEKLENIEINNKDKDYNGYPLLNDSDFYNKINNKAEFNTVITNKGMSCDSNFELTPHQIFLKQFLSNNTPYNGILLFHGTGTGKTCTGISIAENFKNSLDDNKIIVLLPNNMKTGWINTVLNKNIDSNQCTGNTYLSQLEDMSSDKEVKKIVSRNYEFSGYLKFANSVNKIILRKDGHQIIKKIFSNRVIVIDEVQRIRGDDDSKLIIDVIKYIIKYSINLKLILLSATPMYNQSDEILTLLNLLLLNDNKIPIPYSIFKDGFLTREGKQILINKCKGYISYVRGERKNLFPDRLYPDNILKKSEYPIKDILGNEVDYKFRYLQLYPSYMSGEQKKVYNKKISVIKKESRNKLILMEENELTQISNIVYPVESDKPYGKYGLENTMNIKKNKIHTYSYKTKILNKYGPIFDINIIKNYSTKIKTIIDSLILDKSEGIVFIYSRFIVSGIIPMILALEQNGYQKYSNDEILVSDTKREPISYDGTPISKYKNKNDFIRGKYIAITGDSSLSSNYMNEIRVAISDENKNGEKIKIILGSEVASEGLDLKNVRSIHILDPWHHLNRVEQIIGRGIRFCSHKTLPKDKRNVNTFIHCSMINNETDSSDTIIYRIAEKKSIQIGEVESLLKKVSIDCKNLKPLNYDKDDKPYSKVCSYQPDCDFDCMFDFKKSKLNYDTLNLSTFYPMLLKIANYISNIYLHNIALTIDEIYDELSTMITIDKYIIYLTIDYMIKIKFKLKHNDIDGFLIYNNNYYIFQPFNKIDQTIPVIYRISNNNFNNKYKNLIKSKKTLKKYNTPELNQNVTIDNVPSLKNHKLIKLFDFDDRILFYYDIERFSFTQKASLIKDIILKLPNINGPDEYIFEHYRNNFIYKTDVYEIDKDYPKNVIPVGFFLYVSDSYTFFLFDDKNLLYEVDDVTNDEFNTLLNEYKNTDKYIKKYRNCPPIWGYNYIAPKKIVTAVDFKLVKWVDVKDKNKKIKDGGLGYQCNSNNQFSKPSYTIDLIKTYFGNYYKSEIEGKNFKVSKKYICILFELILRNENFKNKDIHYFYNYDISYLYDL</sequence>
<dbReference type="Pfam" id="PF04851">
    <property type="entry name" value="ResIII"/>
    <property type="match status" value="1"/>
</dbReference>
<dbReference type="AlphaFoldDB" id="A0A6C0D0Y7"/>